<protein>
    <submittedName>
        <fullName evidence="1">Uncharacterized protein</fullName>
    </submittedName>
</protein>
<sequence length="113" mass="12605">MAESALRRIVTNGRSVCKNSVRCLFTNATTTATATAETEALSDVKSFEDLPGPNGVPIFGTGLKYLVNQGQMHEVQVLHYPSYTFYFISLLLQIQNSYLYLCIAKLFNYAKIL</sequence>
<gene>
    <name evidence="1" type="ORF">LOTGIDRAFT_175114</name>
</gene>
<dbReference type="RefSeq" id="XP_009053699.1">
    <property type="nucleotide sequence ID" value="XM_009055451.1"/>
</dbReference>
<evidence type="ECO:0000313" key="2">
    <source>
        <dbReference type="Proteomes" id="UP000030746"/>
    </source>
</evidence>
<dbReference type="HOGENOM" id="CLU_2136288_0_0_1"/>
<name>V3ZVR3_LOTGI</name>
<keyword evidence="2" id="KW-1185">Reference proteome</keyword>
<dbReference type="CTD" id="20243018"/>
<dbReference type="Proteomes" id="UP000030746">
    <property type="component" value="Unassembled WGS sequence"/>
</dbReference>
<dbReference type="EMBL" id="KB201613">
    <property type="protein sequence ID" value="ESO95608.1"/>
    <property type="molecule type" value="Genomic_DNA"/>
</dbReference>
<proteinExistence type="predicted"/>
<accession>V3ZVR3</accession>
<evidence type="ECO:0000313" key="1">
    <source>
        <dbReference type="EMBL" id="ESO95608.1"/>
    </source>
</evidence>
<dbReference type="GeneID" id="20243018"/>
<dbReference type="KEGG" id="lgi:LOTGIDRAFT_175114"/>
<dbReference type="AlphaFoldDB" id="V3ZVR3"/>
<organism evidence="1 2">
    <name type="scientific">Lottia gigantea</name>
    <name type="common">Giant owl limpet</name>
    <dbReference type="NCBI Taxonomy" id="225164"/>
    <lineage>
        <taxon>Eukaryota</taxon>
        <taxon>Metazoa</taxon>
        <taxon>Spiralia</taxon>
        <taxon>Lophotrochozoa</taxon>
        <taxon>Mollusca</taxon>
        <taxon>Gastropoda</taxon>
        <taxon>Patellogastropoda</taxon>
        <taxon>Lottioidea</taxon>
        <taxon>Lottiidae</taxon>
        <taxon>Lottia</taxon>
    </lineage>
</organism>
<reference evidence="1 2" key="1">
    <citation type="journal article" date="2013" name="Nature">
        <title>Insights into bilaterian evolution from three spiralian genomes.</title>
        <authorList>
            <person name="Simakov O."/>
            <person name="Marletaz F."/>
            <person name="Cho S.J."/>
            <person name="Edsinger-Gonzales E."/>
            <person name="Havlak P."/>
            <person name="Hellsten U."/>
            <person name="Kuo D.H."/>
            <person name="Larsson T."/>
            <person name="Lv J."/>
            <person name="Arendt D."/>
            <person name="Savage R."/>
            <person name="Osoegawa K."/>
            <person name="de Jong P."/>
            <person name="Grimwood J."/>
            <person name="Chapman J.A."/>
            <person name="Shapiro H."/>
            <person name="Aerts A."/>
            <person name="Otillar R.P."/>
            <person name="Terry A.Y."/>
            <person name="Boore J.L."/>
            <person name="Grigoriev I.V."/>
            <person name="Lindberg D.R."/>
            <person name="Seaver E.C."/>
            <person name="Weisblat D.A."/>
            <person name="Putnam N.H."/>
            <person name="Rokhsar D.S."/>
        </authorList>
    </citation>
    <scope>NUCLEOTIDE SEQUENCE [LARGE SCALE GENOMIC DNA]</scope>
</reference>